<reference evidence="1 2" key="1">
    <citation type="journal article" date="2024" name="J Genomics">
        <title>Draft genome sequencing and assembly of Favolaschia claudopus CIRM-BRFM 2984 isolated from oak limbs.</title>
        <authorList>
            <person name="Navarro D."/>
            <person name="Drula E."/>
            <person name="Chaduli D."/>
            <person name="Cazenave R."/>
            <person name="Ahrendt S."/>
            <person name="Wang J."/>
            <person name="Lipzen A."/>
            <person name="Daum C."/>
            <person name="Barry K."/>
            <person name="Grigoriev I.V."/>
            <person name="Favel A."/>
            <person name="Rosso M.N."/>
            <person name="Martin F."/>
        </authorList>
    </citation>
    <scope>NUCLEOTIDE SEQUENCE [LARGE SCALE GENOMIC DNA]</scope>
    <source>
        <strain evidence="1 2">CIRM-BRFM 2984</strain>
    </source>
</reference>
<dbReference type="EMBL" id="JAWWNJ010000121">
    <property type="protein sequence ID" value="KAK6988657.1"/>
    <property type="molecule type" value="Genomic_DNA"/>
</dbReference>
<dbReference type="Proteomes" id="UP001362999">
    <property type="component" value="Unassembled WGS sequence"/>
</dbReference>
<evidence type="ECO:0000313" key="2">
    <source>
        <dbReference type="Proteomes" id="UP001362999"/>
    </source>
</evidence>
<evidence type="ECO:0000313" key="1">
    <source>
        <dbReference type="EMBL" id="KAK6988657.1"/>
    </source>
</evidence>
<keyword evidence="2" id="KW-1185">Reference proteome</keyword>
<dbReference type="AlphaFoldDB" id="A0AAV9ZR70"/>
<name>A0AAV9ZR70_9AGAR</name>
<proteinExistence type="predicted"/>
<accession>A0AAV9ZR70</accession>
<organism evidence="1 2">
    <name type="scientific">Favolaschia claudopus</name>
    <dbReference type="NCBI Taxonomy" id="2862362"/>
    <lineage>
        <taxon>Eukaryota</taxon>
        <taxon>Fungi</taxon>
        <taxon>Dikarya</taxon>
        <taxon>Basidiomycota</taxon>
        <taxon>Agaricomycotina</taxon>
        <taxon>Agaricomycetes</taxon>
        <taxon>Agaricomycetidae</taxon>
        <taxon>Agaricales</taxon>
        <taxon>Marasmiineae</taxon>
        <taxon>Mycenaceae</taxon>
        <taxon>Favolaschia</taxon>
    </lineage>
</organism>
<sequence>MPTRCISDPHCKLHTATAIARDPNMSPGAESSLSTYLRSSRHLFAKLPPEPSNPTQSIRNTAAPHPLSLTASIRSWRGAAISSFRPIPCFNALLFQRSTQSRASASKRILCHVIVPAAMNYVYF</sequence>
<gene>
    <name evidence="1" type="ORF">R3P38DRAFT_3228630</name>
</gene>
<comment type="caution">
    <text evidence="1">The sequence shown here is derived from an EMBL/GenBank/DDBJ whole genome shotgun (WGS) entry which is preliminary data.</text>
</comment>
<protein>
    <submittedName>
        <fullName evidence="1">Uncharacterized protein</fullName>
    </submittedName>
</protein>